<dbReference type="PROSITE" id="PS50893">
    <property type="entry name" value="ABC_TRANSPORTER_2"/>
    <property type="match status" value="2"/>
</dbReference>
<evidence type="ECO:0000259" key="9">
    <source>
        <dbReference type="PROSITE" id="PS50893"/>
    </source>
</evidence>
<dbReference type="RefSeq" id="WP_285617461.1">
    <property type="nucleotide sequence ID" value="NZ_BSTJ01000001.1"/>
</dbReference>
<dbReference type="InterPro" id="IPR003439">
    <property type="entry name" value="ABC_transporter-like_ATP-bd"/>
</dbReference>
<dbReference type="SUPFAM" id="SSF52540">
    <property type="entry name" value="P-loop containing nucleoside triphosphate hydrolases"/>
    <property type="match status" value="2"/>
</dbReference>
<dbReference type="PANTHER" id="PTHR43297">
    <property type="entry name" value="OLIGOPEPTIDE TRANSPORT ATP-BINDING PROTEIN APPD"/>
    <property type="match status" value="1"/>
</dbReference>
<dbReference type="InterPro" id="IPR050388">
    <property type="entry name" value="ABC_Ni/Peptide_Import"/>
</dbReference>
<dbReference type="Pfam" id="PF00005">
    <property type="entry name" value="ABC_tran"/>
    <property type="match status" value="2"/>
</dbReference>
<evidence type="ECO:0000256" key="3">
    <source>
        <dbReference type="ARBA" id="ARBA00022448"/>
    </source>
</evidence>
<keyword evidence="6 10" id="KW-0067">ATP-binding</keyword>
<evidence type="ECO:0000256" key="8">
    <source>
        <dbReference type="SAM" id="MobiDB-lite"/>
    </source>
</evidence>
<dbReference type="PROSITE" id="PS00211">
    <property type="entry name" value="ABC_TRANSPORTER_1"/>
    <property type="match status" value="2"/>
</dbReference>
<accession>A0A9W6VM79</accession>
<dbReference type="GO" id="GO:0015833">
    <property type="term" value="P:peptide transport"/>
    <property type="evidence" value="ECO:0007669"/>
    <property type="project" value="InterPro"/>
</dbReference>
<evidence type="ECO:0000256" key="7">
    <source>
        <dbReference type="ARBA" id="ARBA00023136"/>
    </source>
</evidence>
<feature type="domain" description="ABC transporter" evidence="9">
    <location>
        <begin position="5"/>
        <end position="249"/>
    </location>
</feature>
<name>A0A9W6VM79_9ACTN</name>
<evidence type="ECO:0000256" key="2">
    <source>
        <dbReference type="ARBA" id="ARBA00005417"/>
    </source>
</evidence>
<evidence type="ECO:0000256" key="5">
    <source>
        <dbReference type="ARBA" id="ARBA00022741"/>
    </source>
</evidence>
<protein>
    <submittedName>
        <fullName evidence="10">ABC transporter ATP-binding protein</fullName>
    </submittedName>
</protein>
<gene>
    <name evidence="10" type="ORF">Airi01_006810</name>
</gene>
<dbReference type="Gene3D" id="3.40.50.300">
    <property type="entry name" value="P-loop containing nucleotide triphosphate hydrolases"/>
    <property type="match status" value="2"/>
</dbReference>
<evidence type="ECO:0000256" key="6">
    <source>
        <dbReference type="ARBA" id="ARBA00022840"/>
    </source>
</evidence>
<dbReference type="SMART" id="SM00382">
    <property type="entry name" value="AAA"/>
    <property type="match status" value="2"/>
</dbReference>
<keyword evidence="7" id="KW-0472">Membrane</keyword>
<evidence type="ECO:0000256" key="4">
    <source>
        <dbReference type="ARBA" id="ARBA00022475"/>
    </source>
</evidence>
<reference evidence="10" key="1">
    <citation type="submission" date="2023-03" db="EMBL/GenBank/DDBJ databases">
        <title>Actinoallomurus iriomotensis NBRC 103681.</title>
        <authorList>
            <person name="Ichikawa N."/>
            <person name="Sato H."/>
            <person name="Tonouchi N."/>
        </authorList>
    </citation>
    <scope>NUCLEOTIDE SEQUENCE</scope>
    <source>
        <strain evidence="10">NBRC 103681</strain>
    </source>
</reference>
<dbReference type="Proteomes" id="UP001165135">
    <property type="component" value="Unassembled WGS sequence"/>
</dbReference>
<evidence type="ECO:0000313" key="11">
    <source>
        <dbReference type="Proteomes" id="UP001165135"/>
    </source>
</evidence>
<dbReference type="AlphaFoldDB" id="A0A9W6VM79"/>
<dbReference type="InterPro" id="IPR027417">
    <property type="entry name" value="P-loop_NTPase"/>
</dbReference>
<sequence>MTAVLEVSGLGVTFAGGVRAVRGVAFGVAPGEVFAVVGESGAGKSATALALAGLLPASARIQGSVRLRGRELLGLPERDLAAVRSKEIALVFQDPAFTPVHRIGAQIAEAVRAHRRVSRRAAAARAVGLLRLAGIQDAAAVARAYPHQLSGGQSRRAMIAVAMAADPYVIVADEPTAGLDPPVRARVLDTLRTVQRRTGAALILITHDLGLAVERADRIMVMRAGRTARIGPAATALTGPSMPRAAPALLRSVPRLGHTGGRANAPTVLAVHGLVKEYPARGVARRRMRAVDGVGFDVRAGEALGLVGESGCGKTTTLKEIAALRTGVVFGRDAASLSAAQRRELRRDLQLVFQGHALDPRMTAGAILAEPLRAHGRRRSEIAARVPDLLHLVGLDPAHAARRPDELSGGQRQRVGIARALALDPRLLLLDEPFSALDVSTQAGVVALLRGLKTRLGLAYVIAAHDLAVLRLLADRVAVMRRGRIVELGDAGAVYGTPAHPYTRTLLDAVPPSPPPRERPGRTVGDSWPGRAVEGPWPSRAVGDSWPGRAVEGPWPGRAVGDPPPDPRGGCPFRTRCPVFPALAAPSRRRCAEQDPALRHLAPDHAVACHFPSQGEPR</sequence>
<organism evidence="10 11">
    <name type="scientific">Actinoallomurus iriomotensis</name>
    <dbReference type="NCBI Taxonomy" id="478107"/>
    <lineage>
        <taxon>Bacteria</taxon>
        <taxon>Bacillati</taxon>
        <taxon>Actinomycetota</taxon>
        <taxon>Actinomycetes</taxon>
        <taxon>Streptosporangiales</taxon>
        <taxon>Thermomonosporaceae</taxon>
        <taxon>Actinoallomurus</taxon>
    </lineage>
</organism>
<proteinExistence type="inferred from homology"/>
<feature type="domain" description="ABC transporter" evidence="9">
    <location>
        <begin position="269"/>
        <end position="507"/>
    </location>
</feature>
<evidence type="ECO:0000313" key="10">
    <source>
        <dbReference type="EMBL" id="GLY72414.1"/>
    </source>
</evidence>
<dbReference type="InterPro" id="IPR017871">
    <property type="entry name" value="ABC_transporter-like_CS"/>
</dbReference>
<comment type="subcellular location">
    <subcellularLocation>
        <location evidence="1">Cell membrane</location>
        <topology evidence="1">Peripheral membrane protein</topology>
    </subcellularLocation>
</comment>
<dbReference type="InterPro" id="IPR013563">
    <property type="entry name" value="Oligopep_ABC_C"/>
</dbReference>
<comment type="similarity">
    <text evidence="2">Belongs to the ABC transporter superfamily.</text>
</comment>
<keyword evidence="3" id="KW-0813">Transport</keyword>
<feature type="region of interest" description="Disordered" evidence="8">
    <location>
        <begin position="508"/>
        <end position="569"/>
    </location>
</feature>
<dbReference type="GO" id="GO:0005886">
    <property type="term" value="C:plasma membrane"/>
    <property type="evidence" value="ECO:0007669"/>
    <property type="project" value="UniProtKB-SubCell"/>
</dbReference>
<evidence type="ECO:0000256" key="1">
    <source>
        <dbReference type="ARBA" id="ARBA00004202"/>
    </source>
</evidence>
<comment type="caution">
    <text evidence="10">The sequence shown here is derived from an EMBL/GenBank/DDBJ whole genome shotgun (WGS) entry which is preliminary data.</text>
</comment>
<dbReference type="PANTHER" id="PTHR43297:SF2">
    <property type="entry name" value="DIPEPTIDE TRANSPORT ATP-BINDING PROTEIN DPPD"/>
    <property type="match status" value="1"/>
</dbReference>
<dbReference type="CDD" id="cd03257">
    <property type="entry name" value="ABC_NikE_OppD_transporters"/>
    <property type="match status" value="2"/>
</dbReference>
<dbReference type="Pfam" id="PF08352">
    <property type="entry name" value="oligo_HPY"/>
    <property type="match status" value="1"/>
</dbReference>
<dbReference type="EMBL" id="BSTJ01000001">
    <property type="protein sequence ID" value="GLY72414.1"/>
    <property type="molecule type" value="Genomic_DNA"/>
</dbReference>
<dbReference type="GO" id="GO:0005524">
    <property type="term" value="F:ATP binding"/>
    <property type="evidence" value="ECO:0007669"/>
    <property type="project" value="UniProtKB-KW"/>
</dbReference>
<dbReference type="InterPro" id="IPR003593">
    <property type="entry name" value="AAA+_ATPase"/>
</dbReference>
<dbReference type="GO" id="GO:0016887">
    <property type="term" value="F:ATP hydrolysis activity"/>
    <property type="evidence" value="ECO:0007669"/>
    <property type="project" value="InterPro"/>
</dbReference>
<keyword evidence="5" id="KW-0547">Nucleotide-binding</keyword>
<keyword evidence="4" id="KW-1003">Cell membrane</keyword>